<accession>A0A9N9RC36</accession>
<evidence type="ECO:0000313" key="3">
    <source>
        <dbReference type="Proteomes" id="UP001153714"/>
    </source>
</evidence>
<evidence type="ECO:0000313" key="2">
    <source>
        <dbReference type="EMBL" id="CAG9793767.1"/>
    </source>
</evidence>
<keyword evidence="3" id="KW-1185">Reference proteome</keyword>
<dbReference type="Proteomes" id="UP001153714">
    <property type="component" value="Chromosome 6"/>
</dbReference>
<organism evidence="2 3">
    <name type="scientific">Diatraea saccharalis</name>
    <name type="common">sugarcane borer</name>
    <dbReference type="NCBI Taxonomy" id="40085"/>
    <lineage>
        <taxon>Eukaryota</taxon>
        <taxon>Metazoa</taxon>
        <taxon>Ecdysozoa</taxon>
        <taxon>Arthropoda</taxon>
        <taxon>Hexapoda</taxon>
        <taxon>Insecta</taxon>
        <taxon>Pterygota</taxon>
        <taxon>Neoptera</taxon>
        <taxon>Endopterygota</taxon>
        <taxon>Lepidoptera</taxon>
        <taxon>Glossata</taxon>
        <taxon>Ditrysia</taxon>
        <taxon>Pyraloidea</taxon>
        <taxon>Crambidae</taxon>
        <taxon>Crambinae</taxon>
        <taxon>Diatraea</taxon>
    </lineage>
</organism>
<dbReference type="EMBL" id="OU893337">
    <property type="protein sequence ID" value="CAG9793767.1"/>
    <property type="molecule type" value="Genomic_DNA"/>
</dbReference>
<dbReference type="AlphaFoldDB" id="A0A9N9RC36"/>
<reference evidence="2" key="2">
    <citation type="submission" date="2022-10" db="EMBL/GenBank/DDBJ databases">
        <authorList>
            <consortium name="ENA_rothamsted_submissions"/>
            <consortium name="culmorum"/>
            <person name="King R."/>
        </authorList>
    </citation>
    <scope>NUCLEOTIDE SEQUENCE</scope>
</reference>
<protein>
    <submittedName>
        <fullName evidence="2">Uncharacterized protein</fullName>
    </submittedName>
</protein>
<gene>
    <name evidence="2" type="ORF">DIATSA_LOCUS11180</name>
</gene>
<feature type="region of interest" description="Disordered" evidence="1">
    <location>
        <begin position="83"/>
        <end position="110"/>
    </location>
</feature>
<proteinExistence type="predicted"/>
<evidence type="ECO:0000256" key="1">
    <source>
        <dbReference type="SAM" id="MobiDB-lite"/>
    </source>
</evidence>
<name>A0A9N9RC36_9NEOP</name>
<reference evidence="2" key="1">
    <citation type="submission" date="2021-12" db="EMBL/GenBank/DDBJ databases">
        <authorList>
            <person name="King R."/>
        </authorList>
    </citation>
    <scope>NUCLEOTIDE SEQUENCE</scope>
</reference>
<sequence length="229" mass="25747">MAPSIHPPCTPSASCVPVRCHPSIPPCKNPEKCLKKTISKGVRPCQSAVSIMATRSKTKCSSCGKFKGAANPRSVPSVQKFLKRKSKESKMRKQDRLTGSNSYTKYKRRQGKRRSSTDCCAAVYSTKGIKPCVSAPTCSAHRHRPRPAPCPDPDKCYKKCIKKKSKCPSAMETITRPGSPCDCARVQSKDSRVTKKRGFKTHRKRLRKAYKRNSMESRWRKRRKCCVIL</sequence>
<dbReference type="OrthoDB" id="7150300at2759"/>